<keyword evidence="1" id="KW-0472">Membrane</keyword>
<accession>A0ABY9Y5U7</accession>
<keyword evidence="1" id="KW-1133">Transmembrane helix</keyword>
<reference evidence="2 3" key="1">
    <citation type="submission" date="2023-09" db="EMBL/GenBank/DDBJ databases">
        <title>Thalassobella suaedae gen. nov., sp. nov., a marine bacterium of the family Flavobacteriaceae isolated from a halophyte Suaeda japonica.</title>
        <authorList>
            <person name="Lee S.Y."/>
            <person name="Hwang C.Y."/>
        </authorList>
    </citation>
    <scope>NUCLEOTIDE SEQUENCE [LARGE SCALE GENOMIC DNA]</scope>
    <source>
        <strain evidence="2 3">HL-DH10</strain>
    </source>
</reference>
<gene>
    <name evidence="2" type="ORF">RHP49_05060</name>
</gene>
<dbReference type="RefSeq" id="WP_415863597.1">
    <property type="nucleotide sequence ID" value="NZ_CP134536.1"/>
</dbReference>
<protein>
    <submittedName>
        <fullName evidence="2">Uncharacterized protein</fullName>
    </submittedName>
</protein>
<sequence>MKNPLLKTPVFLNVVILIISGIISWFALLMGIAHIIEGSSSPPNPDIPKIQAMIGWVVVMFLCIVGIVSLVITVAAILAIFKRYRT</sequence>
<keyword evidence="3" id="KW-1185">Reference proteome</keyword>
<evidence type="ECO:0000313" key="3">
    <source>
        <dbReference type="Proteomes" id="UP001303407"/>
    </source>
</evidence>
<evidence type="ECO:0000313" key="2">
    <source>
        <dbReference type="EMBL" id="WNH13624.1"/>
    </source>
</evidence>
<evidence type="ECO:0000256" key="1">
    <source>
        <dbReference type="SAM" id="Phobius"/>
    </source>
</evidence>
<keyword evidence="1" id="KW-0812">Transmembrane</keyword>
<feature type="transmembrane region" description="Helical" evidence="1">
    <location>
        <begin position="56"/>
        <end position="81"/>
    </location>
</feature>
<dbReference type="Proteomes" id="UP001303407">
    <property type="component" value="Chromosome"/>
</dbReference>
<proteinExistence type="predicted"/>
<organism evidence="2 3">
    <name type="scientific">Thalassobellus suaedae</name>
    <dbReference type="NCBI Taxonomy" id="3074124"/>
    <lineage>
        <taxon>Bacteria</taxon>
        <taxon>Pseudomonadati</taxon>
        <taxon>Bacteroidota</taxon>
        <taxon>Flavobacteriia</taxon>
        <taxon>Flavobacteriales</taxon>
        <taxon>Flavobacteriaceae</taxon>
        <taxon>Thalassobellus</taxon>
    </lineage>
</organism>
<dbReference type="EMBL" id="CP134536">
    <property type="protein sequence ID" value="WNH13624.1"/>
    <property type="molecule type" value="Genomic_DNA"/>
</dbReference>
<feature type="transmembrane region" description="Helical" evidence="1">
    <location>
        <begin position="12"/>
        <end position="36"/>
    </location>
</feature>
<name>A0ABY9Y5U7_9FLAO</name>